<gene>
    <name evidence="1" type="ORF">Tci_927451</name>
</gene>
<dbReference type="EMBL" id="BKCJ011818643">
    <property type="protein sequence ID" value="GFD55482.1"/>
    <property type="molecule type" value="Genomic_DNA"/>
</dbReference>
<dbReference type="Gene3D" id="2.40.50.140">
    <property type="entry name" value="Nucleic acid-binding proteins"/>
    <property type="match status" value="1"/>
</dbReference>
<feature type="non-terminal residue" evidence="1">
    <location>
        <position position="47"/>
    </location>
</feature>
<evidence type="ECO:0000313" key="1">
    <source>
        <dbReference type="EMBL" id="GFD55482.1"/>
    </source>
</evidence>
<dbReference type="AlphaFoldDB" id="A0A699X5W6"/>
<comment type="caution">
    <text evidence="1">The sequence shown here is derived from an EMBL/GenBank/DDBJ whole genome shotgun (WGS) entry which is preliminary data.</text>
</comment>
<reference evidence="1" key="1">
    <citation type="journal article" date="2019" name="Sci. Rep.">
        <title>Draft genome of Tanacetum cinerariifolium, the natural source of mosquito coil.</title>
        <authorList>
            <person name="Yamashiro T."/>
            <person name="Shiraishi A."/>
            <person name="Satake H."/>
            <person name="Nakayama K."/>
        </authorList>
    </citation>
    <scope>NUCLEOTIDE SEQUENCE</scope>
</reference>
<proteinExistence type="predicted"/>
<sequence length="47" mass="5408">MYKKDDVVKAKVLNVDPKKRKIGFTLKYSEIKGESDEDEDMEDASDV</sequence>
<evidence type="ECO:0008006" key="2">
    <source>
        <dbReference type="Google" id="ProtNLM"/>
    </source>
</evidence>
<accession>A0A699X5W6</accession>
<dbReference type="SUPFAM" id="SSF50249">
    <property type="entry name" value="Nucleic acid-binding proteins"/>
    <property type="match status" value="1"/>
</dbReference>
<name>A0A699X5W6_TANCI</name>
<dbReference type="InterPro" id="IPR012340">
    <property type="entry name" value="NA-bd_OB-fold"/>
</dbReference>
<protein>
    <recommendedName>
        <fullName evidence="2">S1 motif domain-containing protein</fullName>
    </recommendedName>
</protein>
<organism evidence="1">
    <name type="scientific">Tanacetum cinerariifolium</name>
    <name type="common">Dalmatian daisy</name>
    <name type="synonym">Chrysanthemum cinerariifolium</name>
    <dbReference type="NCBI Taxonomy" id="118510"/>
    <lineage>
        <taxon>Eukaryota</taxon>
        <taxon>Viridiplantae</taxon>
        <taxon>Streptophyta</taxon>
        <taxon>Embryophyta</taxon>
        <taxon>Tracheophyta</taxon>
        <taxon>Spermatophyta</taxon>
        <taxon>Magnoliopsida</taxon>
        <taxon>eudicotyledons</taxon>
        <taxon>Gunneridae</taxon>
        <taxon>Pentapetalae</taxon>
        <taxon>asterids</taxon>
        <taxon>campanulids</taxon>
        <taxon>Asterales</taxon>
        <taxon>Asteraceae</taxon>
        <taxon>Asteroideae</taxon>
        <taxon>Anthemideae</taxon>
        <taxon>Anthemidinae</taxon>
        <taxon>Tanacetum</taxon>
    </lineage>
</organism>